<reference evidence="9" key="1">
    <citation type="submission" date="2025-08" db="UniProtKB">
        <authorList>
            <consortium name="RefSeq"/>
        </authorList>
    </citation>
    <scope>IDENTIFICATION</scope>
    <source>
        <tissue evidence="9">Testes</tissue>
    </source>
</reference>
<dbReference type="SMART" id="SM00110">
    <property type="entry name" value="C1Q"/>
    <property type="match status" value="1"/>
</dbReference>
<feature type="domain" description="C1q" evidence="7">
    <location>
        <begin position="283"/>
        <end position="422"/>
    </location>
</feature>
<feature type="chain" id="PRO_5046491777" evidence="6">
    <location>
        <begin position="19"/>
        <end position="422"/>
    </location>
</feature>
<keyword evidence="8" id="KW-1185">Reference proteome</keyword>
<dbReference type="InterPro" id="IPR050822">
    <property type="entry name" value="Cerebellin_Synaptic_Org"/>
</dbReference>
<evidence type="ECO:0000313" key="9">
    <source>
        <dbReference type="RefSeq" id="XP_002734303.1"/>
    </source>
</evidence>
<accession>A0ABM0GP85</accession>
<dbReference type="PROSITE" id="PS50871">
    <property type="entry name" value="C1Q"/>
    <property type="match status" value="1"/>
</dbReference>
<dbReference type="PANTHER" id="PTHR22923">
    <property type="entry name" value="CEREBELLIN-RELATED"/>
    <property type="match status" value="1"/>
</dbReference>
<evidence type="ECO:0000313" key="8">
    <source>
        <dbReference type="Proteomes" id="UP000694865"/>
    </source>
</evidence>
<feature type="region of interest" description="Disordered" evidence="5">
    <location>
        <begin position="207"/>
        <end position="226"/>
    </location>
</feature>
<gene>
    <name evidence="9" type="primary">LOC100367568</name>
</gene>
<evidence type="ECO:0000256" key="3">
    <source>
        <dbReference type="ARBA" id="ARBA00022729"/>
    </source>
</evidence>
<name>A0ABM0GP85_SACKO</name>
<evidence type="ECO:0000256" key="1">
    <source>
        <dbReference type="ARBA" id="ARBA00004613"/>
    </source>
</evidence>
<evidence type="ECO:0000256" key="6">
    <source>
        <dbReference type="SAM" id="SignalP"/>
    </source>
</evidence>
<evidence type="ECO:0000256" key="5">
    <source>
        <dbReference type="SAM" id="MobiDB-lite"/>
    </source>
</evidence>
<dbReference type="InterPro" id="IPR008983">
    <property type="entry name" value="Tumour_necrosis_fac-like_dom"/>
</dbReference>
<keyword evidence="3 6" id="KW-0732">Signal</keyword>
<proteinExistence type="predicted"/>
<dbReference type="PRINTS" id="PR00007">
    <property type="entry name" value="COMPLEMNTC1Q"/>
</dbReference>
<dbReference type="InterPro" id="IPR001073">
    <property type="entry name" value="C1q_dom"/>
</dbReference>
<dbReference type="PANTHER" id="PTHR22923:SF62">
    <property type="entry name" value="CVP18"/>
    <property type="match status" value="1"/>
</dbReference>
<dbReference type="Gene3D" id="2.60.120.40">
    <property type="match status" value="1"/>
</dbReference>
<dbReference type="RefSeq" id="XP_002734303.1">
    <property type="nucleotide sequence ID" value="XM_002734257.1"/>
</dbReference>
<evidence type="ECO:0000259" key="7">
    <source>
        <dbReference type="PROSITE" id="PS50871"/>
    </source>
</evidence>
<keyword evidence="4" id="KW-0175">Coiled coil</keyword>
<dbReference type="SUPFAM" id="SSF49842">
    <property type="entry name" value="TNF-like"/>
    <property type="match status" value="1"/>
</dbReference>
<comment type="subcellular location">
    <subcellularLocation>
        <location evidence="1">Secreted</location>
    </subcellularLocation>
</comment>
<feature type="signal peptide" evidence="6">
    <location>
        <begin position="1"/>
        <end position="18"/>
    </location>
</feature>
<dbReference type="GeneID" id="100367568"/>
<evidence type="ECO:0000256" key="2">
    <source>
        <dbReference type="ARBA" id="ARBA00022525"/>
    </source>
</evidence>
<protein>
    <submittedName>
        <fullName evidence="9">Uncharacterized protein LOC100367568</fullName>
    </submittedName>
</protein>
<keyword evidence="2" id="KW-0964">Secreted</keyword>
<organism evidence="8 9">
    <name type="scientific">Saccoglossus kowalevskii</name>
    <name type="common">Acorn worm</name>
    <dbReference type="NCBI Taxonomy" id="10224"/>
    <lineage>
        <taxon>Eukaryota</taxon>
        <taxon>Metazoa</taxon>
        <taxon>Hemichordata</taxon>
        <taxon>Enteropneusta</taxon>
        <taxon>Harrimaniidae</taxon>
        <taxon>Saccoglossus</taxon>
    </lineage>
</organism>
<dbReference type="Proteomes" id="UP000694865">
    <property type="component" value="Unplaced"/>
</dbReference>
<sequence length="422" mass="47454">MLCNHILFAIAVVTTTQAIDPRLLRREPTEQVPTRDVKITHDELVTNLEVFTGRFNEMEQRLEDSLIMNVELEKRIQYQESQIIDLDDTIHELSRLKSKLREAERNIGDLGKRLSEGCSCVGGSNEGVDENTERGPPDDDWVVNLDREQISNMRADINKEMAERNRNNAGSLQENRAVNLDNNVLREFSHTLAEMIASRTMENGRNEGLFRPIGDDSTTSESAEENSMIRTTLAASVDGRPRPQKPRPGAGFPFPARHIAKRAVTEEEAVMELENVLVDVLRSAKKKVAFSSIRTEPLMGTDGGAQAIAFQKNQANKGKNFDRSSGMFVCTIPGIYYFSYTMRSYDKMHIGVALMKNDDAVVAMTTDASDRKVMQTQSTMLSLDIGDQVWLLLGPSDNFAIYGNDFNYNTFNGHILYPNYIS</sequence>
<dbReference type="Pfam" id="PF00386">
    <property type="entry name" value="C1q"/>
    <property type="match status" value="1"/>
</dbReference>
<feature type="coiled-coil region" evidence="4">
    <location>
        <begin position="55"/>
        <end position="113"/>
    </location>
</feature>
<evidence type="ECO:0000256" key="4">
    <source>
        <dbReference type="SAM" id="Coils"/>
    </source>
</evidence>